<sequence length="790" mass="90387">MPSILIYFLLFVSMWFRARCREIAPLPSLKPTHLSISYNVDYFRDECESPHLVCTPERDCVVFTPGSRPEGRRCPINFSAVRGYCIFASTQEYVYDRSHIQSHDYCLLLDSRSYYFQSSQEWNDLESAIKSGLTPLIKDEYYWIDAYWEDQSRYRWEWRTTEEEIVWEKILKGTTCAQANLNILETKAGCLGVHLNSQKDCLLLHNVDCIKKLNTACKLGIHNSRCSENGGNVCCYSPSYNYYAQNVVGGPGSHGTHGESKAECWVSLPNKNVVVECSKAFDLLGNLVPLPQPLRVEGSFFYFSREEPCHGERLAVISSPEVHKFIFGYMMTEEKKMIEERIIIGLNYDAKDDRFTWSNGKIITYYNTSYWAAGQPNKHGGLGANPCVAYRKSGVNSYAWHLIPTAGCIGEKTLKVCELPIRATNLIPTPQKLECGQRLERGVLAKSAYYDFEYDQAQYGEFPWHAAVVQAQNYRGGVVVLFACSGALVHRDFVLTSAHCVALANSDFSVSLGDWDLSDDADHLLDTLLVKVAEIIIHPGYKATENVNDIALLRLQTSVRVESLPHIGLGCLPNPELFYQHAGEWECFTLGWPAEIHKDRRERRVLQRVETDVVPKIKCRYYIKSLTPNLYGDHNTFYSSAQYGYDKHYGFHHVSYKQHGYFDSRTTDLLCTEPFETSTCINDPTAMLVCRKANAYYSSPFTSYGHEDYGRSYNKYQFANTRIINAFGKNRFDSEKWYVMGVGHSLSSCEGTHGSLPHYSKHRRYTRPYQVFTPVEDYLSFIHSHLDARF</sequence>
<dbReference type="Gene3D" id="3.10.100.10">
    <property type="entry name" value="Mannose-Binding Protein A, subunit A"/>
    <property type="match status" value="2"/>
</dbReference>
<evidence type="ECO:0000313" key="6">
    <source>
        <dbReference type="EMBL" id="KAK7083622.1"/>
    </source>
</evidence>
<dbReference type="PANTHER" id="PTHR24256">
    <property type="entry name" value="TRYPTASE-RELATED"/>
    <property type="match status" value="1"/>
</dbReference>
<dbReference type="PROSITE" id="PS50041">
    <property type="entry name" value="C_TYPE_LECTIN_2"/>
    <property type="match status" value="1"/>
</dbReference>
<dbReference type="PRINTS" id="PR00722">
    <property type="entry name" value="CHYMOTRYPSIN"/>
</dbReference>
<evidence type="ECO:0000259" key="4">
    <source>
        <dbReference type="PROSITE" id="PS50041"/>
    </source>
</evidence>
<feature type="domain" description="C-type lectin" evidence="4">
    <location>
        <begin position="296"/>
        <end position="401"/>
    </location>
</feature>
<dbReference type="SUPFAM" id="SSF56436">
    <property type="entry name" value="C-type lectin-like"/>
    <property type="match status" value="2"/>
</dbReference>
<dbReference type="SMART" id="SM00020">
    <property type="entry name" value="Tryp_SPc"/>
    <property type="match status" value="1"/>
</dbReference>
<organism evidence="6 7">
    <name type="scientific">Halocaridina rubra</name>
    <name type="common">Hawaiian red shrimp</name>
    <dbReference type="NCBI Taxonomy" id="373956"/>
    <lineage>
        <taxon>Eukaryota</taxon>
        <taxon>Metazoa</taxon>
        <taxon>Ecdysozoa</taxon>
        <taxon>Arthropoda</taxon>
        <taxon>Crustacea</taxon>
        <taxon>Multicrustacea</taxon>
        <taxon>Malacostraca</taxon>
        <taxon>Eumalacostraca</taxon>
        <taxon>Eucarida</taxon>
        <taxon>Decapoda</taxon>
        <taxon>Pleocyemata</taxon>
        <taxon>Caridea</taxon>
        <taxon>Atyoidea</taxon>
        <taxon>Atyidae</taxon>
        <taxon>Halocaridina</taxon>
    </lineage>
</organism>
<dbReference type="InterPro" id="IPR043504">
    <property type="entry name" value="Peptidase_S1_PA_chymotrypsin"/>
</dbReference>
<feature type="signal peptide" evidence="3">
    <location>
        <begin position="1"/>
        <end position="20"/>
    </location>
</feature>
<comment type="caution">
    <text evidence="6">The sequence shown here is derived from an EMBL/GenBank/DDBJ whole genome shotgun (WGS) entry which is preliminary data.</text>
</comment>
<feature type="domain" description="Peptidase S1" evidence="5">
    <location>
        <begin position="443"/>
        <end position="787"/>
    </location>
</feature>
<name>A0AAN8XFY9_HALRR</name>
<dbReference type="GO" id="GO:0006508">
    <property type="term" value="P:proteolysis"/>
    <property type="evidence" value="ECO:0007669"/>
    <property type="project" value="InterPro"/>
</dbReference>
<dbReference type="Gene3D" id="2.40.10.10">
    <property type="entry name" value="Trypsin-like serine proteases"/>
    <property type="match status" value="1"/>
</dbReference>
<gene>
    <name evidence="6" type="ORF">SK128_021152</name>
</gene>
<keyword evidence="7" id="KW-1185">Reference proteome</keyword>
<evidence type="ECO:0000256" key="1">
    <source>
        <dbReference type="ARBA" id="ARBA00023157"/>
    </source>
</evidence>
<dbReference type="SMART" id="SM00034">
    <property type="entry name" value="CLECT"/>
    <property type="match status" value="2"/>
</dbReference>
<evidence type="ECO:0000256" key="3">
    <source>
        <dbReference type="SAM" id="SignalP"/>
    </source>
</evidence>
<dbReference type="SUPFAM" id="SSF50494">
    <property type="entry name" value="Trypsin-like serine proteases"/>
    <property type="match status" value="1"/>
</dbReference>
<dbReference type="EMBL" id="JAXCGZ010002737">
    <property type="protein sequence ID" value="KAK7083622.1"/>
    <property type="molecule type" value="Genomic_DNA"/>
</dbReference>
<dbReference type="PROSITE" id="PS50240">
    <property type="entry name" value="TRYPSIN_DOM"/>
    <property type="match status" value="1"/>
</dbReference>
<dbReference type="InterPro" id="IPR016186">
    <property type="entry name" value="C-type_lectin-like/link_sf"/>
</dbReference>
<dbReference type="AlphaFoldDB" id="A0AAN8XFY9"/>
<accession>A0AAN8XFY9</accession>
<dbReference type="InterPro" id="IPR051487">
    <property type="entry name" value="Ser/Thr_Proteases_Immune/Dev"/>
</dbReference>
<evidence type="ECO:0000256" key="2">
    <source>
        <dbReference type="ARBA" id="ARBA00024195"/>
    </source>
</evidence>
<proteinExistence type="inferred from homology"/>
<reference evidence="6 7" key="1">
    <citation type="submission" date="2023-11" db="EMBL/GenBank/DDBJ databases">
        <title>Halocaridina rubra genome assembly.</title>
        <authorList>
            <person name="Smith C."/>
        </authorList>
    </citation>
    <scope>NUCLEOTIDE SEQUENCE [LARGE SCALE GENOMIC DNA]</scope>
    <source>
        <strain evidence="6">EP-1</strain>
        <tissue evidence="6">Whole</tissue>
    </source>
</reference>
<evidence type="ECO:0000259" key="5">
    <source>
        <dbReference type="PROSITE" id="PS50240"/>
    </source>
</evidence>
<keyword evidence="3" id="KW-0732">Signal</keyword>
<feature type="chain" id="PRO_5042978640" evidence="3">
    <location>
        <begin position="21"/>
        <end position="790"/>
    </location>
</feature>
<dbReference type="InterPro" id="IPR001314">
    <property type="entry name" value="Peptidase_S1A"/>
</dbReference>
<evidence type="ECO:0000313" key="7">
    <source>
        <dbReference type="Proteomes" id="UP001381693"/>
    </source>
</evidence>
<comment type="similarity">
    <text evidence="2">Belongs to the peptidase S1 family. CLIP subfamily.</text>
</comment>
<dbReference type="InterPro" id="IPR009003">
    <property type="entry name" value="Peptidase_S1_PA"/>
</dbReference>
<dbReference type="Proteomes" id="UP001381693">
    <property type="component" value="Unassembled WGS sequence"/>
</dbReference>
<dbReference type="CDD" id="cd00037">
    <property type="entry name" value="CLECT"/>
    <property type="match status" value="1"/>
</dbReference>
<protein>
    <submittedName>
        <fullName evidence="6">Uncharacterized protein</fullName>
    </submittedName>
</protein>
<dbReference type="InterPro" id="IPR001254">
    <property type="entry name" value="Trypsin_dom"/>
</dbReference>
<dbReference type="InterPro" id="IPR016187">
    <property type="entry name" value="CTDL_fold"/>
</dbReference>
<dbReference type="GO" id="GO:0004252">
    <property type="term" value="F:serine-type endopeptidase activity"/>
    <property type="evidence" value="ECO:0007669"/>
    <property type="project" value="InterPro"/>
</dbReference>
<keyword evidence="1" id="KW-1015">Disulfide bond</keyword>
<dbReference type="Pfam" id="PF00089">
    <property type="entry name" value="Trypsin"/>
    <property type="match status" value="1"/>
</dbReference>
<dbReference type="InterPro" id="IPR001304">
    <property type="entry name" value="C-type_lectin-like"/>
</dbReference>